<keyword evidence="1" id="KW-0202">Cytokine</keyword>
<dbReference type="InterPro" id="IPR001811">
    <property type="entry name" value="Chemokine_IL8-like_dom"/>
</dbReference>
<dbReference type="GeneID" id="120830673"/>
<keyword evidence="2" id="KW-0732">Signal</keyword>
<dbReference type="Ensembl" id="ENSGACT00000059844.1">
    <property type="protein sequence ID" value="ENSGACP00000051914.1"/>
    <property type="gene ID" value="ENSGACG00000029691.1"/>
</dbReference>
<sequence>MELKLPLVLFCLCALAITSTEAAIPKCCIRTKNHIPLQMLRKVQRWSMQSGGRACDISALLLHVKDMRTPVCAHPKVLGILKKVRQQTIRNKQK</sequence>
<dbReference type="AlphaFoldDB" id="A0AAQ4QKU5"/>
<evidence type="ECO:0000313" key="4">
    <source>
        <dbReference type="Ensembl" id="ENSGACP00000051914.1"/>
    </source>
</evidence>
<protein>
    <recommendedName>
        <fullName evidence="3">Chemokine interleukin-8-like domain-containing protein</fullName>
    </recommendedName>
</protein>
<evidence type="ECO:0000256" key="2">
    <source>
        <dbReference type="SAM" id="SignalP"/>
    </source>
</evidence>
<feature type="signal peptide" evidence="2">
    <location>
        <begin position="1"/>
        <end position="22"/>
    </location>
</feature>
<dbReference type="GeneTree" id="ENSGT01030000234769"/>
<dbReference type="RefSeq" id="XP_040051410.1">
    <property type="nucleotide sequence ID" value="XM_040195476.1"/>
</dbReference>
<evidence type="ECO:0000256" key="1">
    <source>
        <dbReference type="ARBA" id="ARBA00022514"/>
    </source>
</evidence>
<dbReference type="GO" id="GO:0008009">
    <property type="term" value="F:chemokine activity"/>
    <property type="evidence" value="ECO:0007669"/>
    <property type="project" value="InterPro"/>
</dbReference>
<proteinExistence type="predicted"/>
<feature type="chain" id="PRO_5042930398" description="Chemokine interleukin-8-like domain-containing protein" evidence="2">
    <location>
        <begin position="23"/>
        <end position="94"/>
    </location>
</feature>
<dbReference type="Proteomes" id="UP000007635">
    <property type="component" value="Chromosome XIII"/>
</dbReference>
<dbReference type="CTD" id="20301"/>
<name>A0AAQ4QKU5_GASAC</name>
<dbReference type="Pfam" id="PF00048">
    <property type="entry name" value="IL8"/>
    <property type="match status" value="1"/>
</dbReference>
<dbReference type="GO" id="GO:0005615">
    <property type="term" value="C:extracellular space"/>
    <property type="evidence" value="ECO:0007669"/>
    <property type="project" value="UniProtKB-KW"/>
</dbReference>
<organism evidence="4 5">
    <name type="scientific">Gasterosteus aculeatus aculeatus</name>
    <name type="common">three-spined stickleback</name>
    <dbReference type="NCBI Taxonomy" id="481459"/>
    <lineage>
        <taxon>Eukaryota</taxon>
        <taxon>Metazoa</taxon>
        <taxon>Chordata</taxon>
        <taxon>Craniata</taxon>
        <taxon>Vertebrata</taxon>
        <taxon>Euteleostomi</taxon>
        <taxon>Actinopterygii</taxon>
        <taxon>Neopterygii</taxon>
        <taxon>Teleostei</taxon>
        <taxon>Neoteleostei</taxon>
        <taxon>Acanthomorphata</taxon>
        <taxon>Eupercaria</taxon>
        <taxon>Perciformes</taxon>
        <taxon>Cottioidei</taxon>
        <taxon>Gasterosteales</taxon>
        <taxon>Gasterosteidae</taxon>
        <taxon>Gasterosteus</taxon>
    </lineage>
</organism>
<dbReference type="KEGG" id="gat:120830673"/>
<evidence type="ECO:0000313" key="5">
    <source>
        <dbReference type="Proteomes" id="UP000007635"/>
    </source>
</evidence>
<dbReference type="Gene3D" id="2.40.50.40">
    <property type="match status" value="1"/>
</dbReference>
<dbReference type="GO" id="GO:0006955">
    <property type="term" value="P:immune response"/>
    <property type="evidence" value="ECO:0007669"/>
    <property type="project" value="InterPro"/>
</dbReference>
<feature type="domain" description="Chemokine interleukin-8-like" evidence="3">
    <location>
        <begin position="26"/>
        <end position="76"/>
    </location>
</feature>
<dbReference type="InterPro" id="IPR036048">
    <property type="entry name" value="Interleukin_8-like_sf"/>
</dbReference>
<keyword evidence="5" id="KW-1185">Reference proteome</keyword>
<accession>A0AAQ4QKU5</accession>
<evidence type="ECO:0000259" key="3">
    <source>
        <dbReference type="Pfam" id="PF00048"/>
    </source>
</evidence>
<reference evidence="4" key="3">
    <citation type="submission" date="2025-09" db="UniProtKB">
        <authorList>
            <consortium name="Ensembl"/>
        </authorList>
    </citation>
    <scope>IDENTIFICATION</scope>
</reference>
<dbReference type="SUPFAM" id="SSF54117">
    <property type="entry name" value="Interleukin 8-like chemokines"/>
    <property type="match status" value="1"/>
</dbReference>
<reference evidence="4" key="2">
    <citation type="submission" date="2025-08" db="UniProtKB">
        <authorList>
            <consortium name="Ensembl"/>
        </authorList>
    </citation>
    <scope>IDENTIFICATION</scope>
</reference>
<reference evidence="4 5" key="1">
    <citation type="journal article" date="2021" name="G3 (Bethesda)">
        <title>Improved contiguity of the threespine stickleback genome using long-read sequencing.</title>
        <authorList>
            <person name="Nath S."/>
            <person name="Shaw D.E."/>
            <person name="White M.A."/>
        </authorList>
    </citation>
    <scope>NUCLEOTIDE SEQUENCE [LARGE SCALE GENOMIC DNA]</scope>
    <source>
        <strain evidence="4 5">Lake Benthic</strain>
    </source>
</reference>